<keyword evidence="2" id="KW-0203">Cytokinin biosynthesis</keyword>
<feature type="non-terminal residue" evidence="3">
    <location>
        <position position="132"/>
    </location>
</feature>
<gene>
    <name evidence="3" type="ORF">IAD26_02655</name>
</gene>
<comment type="caution">
    <text evidence="3">The sequence shown here is derived from an EMBL/GenBank/DDBJ whole genome shotgun (WGS) entry which is preliminary data.</text>
</comment>
<dbReference type="InterPro" id="IPR031100">
    <property type="entry name" value="LOG_fam"/>
</dbReference>
<name>A0A9D1MZ87_9CLOT</name>
<dbReference type="Pfam" id="PF03641">
    <property type="entry name" value="Lysine_decarbox"/>
    <property type="match status" value="1"/>
</dbReference>
<dbReference type="NCBIfam" id="TIGR00730">
    <property type="entry name" value="Rossman fold protein, TIGR00730 family"/>
    <property type="match status" value="1"/>
</dbReference>
<dbReference type="AlphaFoldDB" id="A0A9D1MZ87"/>
<keyword evidence="2" id="KW-0378">Hydrolase</keyword>
<dbReference type="EMBL" id="DVOD01000019">
    <property type="protein sequence ID" value="HIU92016.1"/>
    <property type="molecule type" value="Genomic_DNA"/>
</dbReference>
<dbReference type="GO" id="GO:0016799">
    <property type="term" value="F:hydrolase activity, hydrolyzing N-glycosyl compounds"/>
    <property type="evidence" value="ECO:0007669"/>
    <property type="project" value="TreeGrafter"/>
</dbReference>
<evidence type="ECO:0000313" key="3">
    <source>
        <dbReference type="EMBL" id="HIU92016.1"/>
    </source>
</evidence>
<dbReference type="Proteomes" id="UP000886748">
    <property type="component" value="Unassembled WGS sequence"/>
</dbReference>
<dbReference type="SUPFAM" id="SSF102405">
    <property type="entry name" value="MCP/YpsA-like"/>
    <property type="match status" value="1"/>
</dbReference>
<dbReference type="Gene3D" id="3.40.50.450">
    <property type="match status" value="1"/>
</dbReference>
<dbReference type="PANTHER" id="PTHR31223">
    <property type="entry name" value="LOG FAMILY PROTEIN YJL055W"/>
    <property type="match status" value="1"/>
</dbReference>
<comment type="similarity">
    <text evidence="1 2">Belongs to the LOG family.</text>
</comment>
<dbReference type="EC" id="3.2.2.n1" evidence="2"/>
<sequence length="132" mass="14712">MISNVCVFASSCNFLDESYYTEAAELGRMLAESGMDMIYGGSCLGLMWACAKEVKDNGRRLIGVMPEKLKEMDVFSDYCDEFFLTPCMRSRKAKMDELSEALIALPGGFGTLEELSEMIVQKQLGYNNKAIV</sequence>
<protein>
    <recommendedName>
        <fullName evidence="2">Cytokinin riboside 5'-monophosphate phosphoribohydrolase</fullName>
        <ecNumber evidence="2">3.2.2.n1</ecNumber>
    </recommendedName>
</protein>
<dbReference type="InterPro" id="IPR005269">
    <property type="entry name" value="LOG"/>
</dbReference>
<evidence type="ECO:0000256" key="2">
    <source>
        <dbReference type="RuleBase" id="RU363015"/>
    </source>
</evidence>
<evidence type="ECO:0000313" key="4">
    <source>
        <dbReference type="Proteomes" id="UP000886748"/>
    </source>
</evidence>
<accession>A0A9D1MZ87</accession>
<dbReference type="GO" id="GO:0005829">
    <property type="term" value="C:cytosol"/>
    <property type="evidence" value="ECO:0007669"/>
    <property type="project" value="TreeGrafter"/>
</dbReference>
<reference evidence="3" key="1">
    <citation type="submission" date="2020-10" db="EMBL/GenBank/DDBJ databases">
        <authorList>
            <person name="Gilroy R."/>
        </authorList>
    </citation>
    <scope>NUCLEOTIDE SEQUENCE</scope>
    <source>
        <strain evidence="3">CHK154-7741</strain>
    </source>
</reference>
<reference evidence="3" key="2">
    <citation type="journal article" date="2021" name="PeerJ">
        <title>Extensive microbial diversity within the chicken gut microbiome revealed by metagenomics and culture.</title>
        <authorList>
            <person name="Gilroy R."/>
            <person name="Ravi A."/>
            <person name="Getino M."/>
            <person name="Pursley I."/>
            <person name="Horton D.L."/>
            <person name="Alikhan N.F."/>
            <person name="Baker D."/>
            <person name="Gharbi K."/>
            <person name="Hall N."/>
            <person name="Watson M."/>
            <person name="Adriaenssens E.M."/>
            <person name="Foster-Nyarko E."/>
            <person name="Jarju S."/>
            <person name="Secka A."/>
            <person name="Antonio M."/>
            <person name="Oren A."/>
            <person name="Chaudhuri R.R."/>
            <person name="La Ragione R."/>
            <person name="Hildebrand F."/>
            <person name="Pallen M.J."/>
        </authorList>
    </citation>
    <scope>NUCLEOTIDE SEQUENCE</scope>
    <source>
        <strain evidence="3">CHK154-7741</strain>
    </source>
</reference>
<organism evidence="3 4">
    <name type="scientific">Candidatus Limenecus avicola</name>
    <dbReference type="NCBI Taxonomy" id="2840847"/>
    <lineage>
        <taxon>Bacteria</taxon>
        <taxon>Bacillati</taxon>
        <taxon>Bacillota</taxon>
        <taxon>Clostridia</taxon>
        <taxon>Eubacteriales</taxon>
        <taxon>Clostridiaceae</taxon>
        <taxon>Clostridiaceae incertae sedis</taxon>
        <taxon>Candidatus Limenecus</taxon>
    </lineage>
</organism>
<dbReference type="GO" id="GO:0009691">
    <property type="term" value="P:cytokinin biosynthetic process"/>
    <property type="evidence" value="ECO:0007669"/>
    <property type="project" value="UniProtKB-UniRule"/>
</dbReference>
<evidence type="ECO:0000256" key="1">
    <source>
        <dbReference type="ARBA" id="ARBA00006763"/>
    </source>
</evidence>
<dbReference type="PANTHER" id="PTHR31223:SF70">
    <property type="entry name" value="LOG FAMILY PROTEIN YJL055W"/>
    <property type="match status" value="1"/>
</dbReference>
<proteinExistence type="inferred from homology"/>